<dbReference type="InterPro" id="IPR001867">
    <property type="entry name" value="OmpR/PhoB-type_DNA-bd"/>
</dbReference>
<dbReference type="EMBL" id="JADBEC010000001">
    <property type="protein sequence ID" value="MBE1505851.1"/>
    <property type="molecule type" value="Genomic_DNA"/>
</dbReference>
<dbReference type="InterPro" id="IPR016032">
    <property type="entry name" value="Sig_transdc_resp-reg_C-effctor"/>
</dbReference>
<dbReference type="PANTHER" id="PTHR12558">
    <property type="entry name" value="CELL DIVISION CYCLE 16,23,27"/>
    <property type="match status" value="1"/>
</dbReference>
<name>A0ABR9IRP3_RHIVS</name>
<dbReference type="Gene3D" id="1.25.40.10">
    <property type="entry name" value="Tetratricopeptide repeat domain"/>
    <property type="match status" value="1"/>
</dbReference>
<organism evidence="4 5">
    <name type="scientific">Rhizobium viscosum</name>
    <name type="common">Arthrobacter viscosus</name>
    <dbReference type="NCBI Taxonomy" id="1673"/>
    <lineage>
        <taxon>Bacteria</taxon>
        <taxon>Pseudomonadati</taxon>
        <taxon>Pseudomonadota</taxon>
        <taxon>Alphaproteobacteria</taxon>
        <taxon>Hyphomicrobiales</taxon>
        <taxon>Rhizobiaceae</taxon>
        <taxon>Rhizobium/Agrobacterium group</taxon>
        <taxon>Rhizobium</taxon>
    </lineage>
</organism>
<dbReference type="InterPro" id="IPR036388">
    <property type="entry name" value="WH-like_DNA-bd_sf"/>
</dbReference>
<dbReference type="Pfam" id="PF00486">
    <property type="entry name" value="Trans_reg_C"/>
    <property type="match status" value="1"/>
</dbReference>
<dbReference type="SMART" id="SM00862">
    <property type="entry name" value="Trans_reg_C"/>
    <property type="match status" value="1"/>
</dbReference>
<feature type="DNA-binding region" description="OmpR/PhoB-type" evidence="2">
    <location>
        <begin position="3"/>
        <end position="101"/>
    </location>
</feature>
<evidence type="ECO:0000256" key="1">
    <source>
        <dbReference type="ARBA" id="ARBA00023125"/>
    </source>
</evidence>
<dbReference type="SUPFAM" id="SSF46894">
    <property type="entry name" value="C-terminal effector domain of the bipartite response regulators"/>
    <property type="match status" value="1"/>
</dbReference>
<protein>
    <submittedName>
        <fullName evidence="4">TolB-like protein/Flp pilus assembly protein TadD</fullName>
    </submittedName>
</protein>
<proteinExistence type="predicted"/>
<dbReference type="CDD" id="cd00383">
    <property type="entry name" value="trans_reg_C"/>
    <property type="match status" value="1"/>
</dbReference>
<sequence length="509" mass="56182">MEEQRYAFGRFMLDPGSGVLRRDGQPVALGQRAISLLKALLDADGRPVGKDALIEAGWPGIMVEEGNLSVQIAHLRKALGQRPDGQEWIVTLPRLGYRLFRNQAPLTEVGEQVVPSLAVLPFENLSGDPEQQYFADGVVDDVITALSRFKSFAVIARNTSFVYRGAGDIRKIAGELGVKYVLEGSLRKSGSRLRIYARLVDTAANVQLWAQSFDGDLEDVFEFQDRITESVAVGIEPHVQRAELERARRERPGSISVYDICLQVLPKILAETSAQNTEAHALLTEALEREPDNARILALASYTLEHRRTMGWPPFGPDDAEKCVALARRGIALARGDATIMATCGMSLIQVGREYDWGLAIMQAAVDLNPNSLNVVLRAGIAHVHCGNLDQAQQYLMRAHRLSPLDPYAHITFCGLADIEMIRGNYEQSLLWASRSLALNPNFDPTVWIMITDNIHLGRKEEAKRFLQHLLRIAPNSTLASIASGQATKVPERLTLVLNGLREAGLPEA</sequence>
<gene>
    <name evidence="4" type="ORF">H4W29_003032</name>
</gene>
<dbReference type="Gene3D" id="3.40.50.10070">
    <property type="entry name" value="TolB, N-terminal domain"/>
    <property type="match status" value="1"/>
</dbReference>
<dbReference type="PROSITE" id="PS51755">
    <property type="entry name" value="OMPR_PHOB"/>
    <property type="match status" value="1"/>
</dbReference>
<dbReference type="Proteomes" id="UP000620262">
    <property type="component" value="Unassembled WGS sequence"/>
</dbReference>
<comment type="caution">
    <text evidence="4">The sequence shown here is derived from an EMBL/GenBank/DDBJ whole genome shotgun (WGS) entry which is preliminary data.</text>
</comment>
<accession>A0ABR9IRP3</accession>
<feature type="domain" description="OmpR/PhoB-type" evidence="3">
    <location>
        <begin position="3"/>
        <end position="101"/>
    </location>
</feature>
<evidence type="ECO:0000256" key="2">
    <source>
        <dbReference type="PROSITE-ProRule" id="PRU01091"/>
    </source>
</evidence>
<keyword evidence="5" id="KW-1185">Reference proteome</keyword>
<reference evidence="4 5" key="1">
    <citation type="submission" date="2020-10" db="EMBL/GenBank/DDBJ databases">
        <title>Sequencing the genomes of 1000 actinobacteria strains.</title>
        <authorList>
            <person name="Klenk H.-P."/>
        </authorList>
    </citation>
    <scope>NUCLEOTIDE SEQUENCE [LARGE SCALE GENOMIC DNA]</scope>
    <source>
        <strain evidence="4 5">DSM 7307</strain>
    </source>
</reference>
<keyword evidence="1 2" id="KW-0238">DNA-binding</keyword>
<dbReference type="Gene3D" id="1.10.10.10">
    <property type="entry name" value="Winged helix-like DNA-binding domain superfamily/Winged helix DNA-binding domain"/>
    <property type="match status" value="1"/>
</dbReference>
<evidence type="ECO:0000259" key="3">
    <source>
        <dbReference type="PROSITE" id="PS51755"/>
    </source>
</evidence>
<evidence type="ECO:0000313" key="5">
    <source>
        <dbReference type="Proteomes" id="UP000620262"/>
    </source>
</evidence>
<evidence type="ECO:0000313" key="4">
    <source>
        <dbReference type="EMBL" id="MBE1505851.1"/>
    </source>
</evidence>
<dbReference type="PANTHER" id="PTHR12558:SF13">
    <property type="entry name" value="CELL DIVISION CYCLE PROTEIN 27 HOMOLOG"/>
    <property type="match status" value="1"/>
</dbReference>
<dbReference type="SUPFAM" id="SSF48452">
    <property type="entry name" value="TPR-like"/>
    <property type="match status" value="1"/>
</dbReference>
<dbReference type="InterPro" id="IPR011990">
    <property type="entry name" value="TPR-like_helical_dom_sf"/>
</dbReference>
<dbReference type="RefSeq" id="WP_192729644.1">
    <property type="nucleotide sequence ID" value="NZ_BAAAVL010000005.1"/>
</dbReference>